<name>B4KA93_DROMO</name>
<dbReference type="InterPro" id="IPR002939">
    <property type="entry name" value="DnaJ_C"/>
</dbReference>
<reference evidence="9 10" key="1">
    <citation type="journal article" date="2007" name="Nature">
        <title>Evolution of genes and genomes on the Drosophila phylogeny.</title>
        <authorList>
            <consortium name="Drosophila 12 Genomes Consortium"/>
            <person name="Clark A.G."/>
            <person name="Eisen M.B."/>
            <person name="Smith D.R."/>
            <person name="Bergman C.M."/>
            <person name="Oliver B."/>
            <person name="Markow T.A."/>
            <person name="Kaufman T.C."/>
            <person name="Kellis M."/>
            <person name="Gelbart W."/>
            <person name="Iyer V.N."/>
            <person name="Pollard D.A."/>
            <person name="Sackton T.B."/>
            <person name="Larracuente A.M."/>
            <person name="Singh N.D."/>
            <person name="Abad J.P."/>
            <person name="Abt D.N."/>
            <person name="Adryan B."/>
            <person name="Aguade M."/>
            <person name="Akashi H."/>
            <person name="Anderson W.W."/>
            <person name="Aquadro C.F."/>
            <person name="Ardell D.H."/>
            <person name="Arguello R."/>
            <person name="Artieri C.G."/>
            <person name="Barbash D.A."/>
            <person name="Barker D."/>
            <person name="Barsanti P."/>
            <person name="Batterham P."/>
            <person name="Batzoglou S."/>
            <person name="Begun D."/>
            <person name="Bhutkar A."/>
            <person name="Blanco E."/>
            <person name="Bosak S.A."/>
            <person name="Bradley R.K."/>
            <person name="Brand A.D."/>
            <person name="Brent M.R."/>
            <person name="Brooks A.N."/>
            <person name="Brown R.H."/>
            <person name="Butlin R.K."/>
            <person name="Caggese C."/>
            <person name="Calvi B.R."/>
            <person name="Bernardo de Carvalho A."/>
            <person name="Caspi A."/>
            <person name="Castrezana S."/>
            <person name="Celniker S.E."/>
            <person name="Chang J.L."/>
            <person name="Chapple C."/>
            <person name="Chatterji S."/>
            <person name="Chinwalla A."/>
            <person name="Civetta A."/>
            <person name="Clifton S.W."/>
            <person name="Comeron J.M."/>
            <person name="Costello J.C."/>
            <person name="Coyne J.A."/>
            <person name="Daub J."/>
            <person name="David R.G."/>
            <person name="Delcher A.L."/>
            <person name="Delehaunty K."/>
            <person name="Do C.B."/>
            <person name="Ebling H."/>
            <person name="Edwards K."/>
            <person name="Eickbush T."/>
            <person name="Evans J.D."/>
            <person name="Filipski A."/>
            <person name="Findeiss S."/>
            <person name="Freyhult E."/>
            <person name="Fulton L."/>
            <person name="Fulton R."/>
            <person name="Garcia A.C."/>
            <person name="Gardiner A."/>
            <person name="Garfield D.A."/>
            <person name="Garvin B.E."/>
            <person name="Gibson G."/>
            <person name="Gilbert D."/>
            <person name="Gnerre S."/>
            <person name="Godfrey J."/>
            <person name="Good R."/>
            <person name="Gotea V."/>
            <person name="Gravely B."/>
            <person name="Greenberg A.J."/>
            <person name="Griffiths-Jones S."/>
            <person name="Gross S."/>
            <person name="Guigo R."/>
            <person name="Gustafson E.A."/>
            <person name="Haerty W."/>
            <person name="Hahn M.W."/>
            <person name="Halligan D.L."/>
            <person name="Halpern A.L."/>
            <person name="Halter G.M."/>
            <person name="Han M.V."/>
            <person name="Heger A."/>
            <person name="Hillier L."/>
            <person name="Hinrichs A.S."/>
            <person name="Holmes I."/>
            <person name="Hoskins R.A."/>
            <person name="Hubisz M.J."/>
            <person name="Hultmark D."/>
            <person name="Huntley M.A."/>
            <person name="Jaffe D.B."/>
            <person name="Jagadeeshan S."/>
            <person name="Jeck W.R."/>
            <person name="Johnson J."/>
            <person name="Jones C.D."/>
            <person name="Jordan W.C."/>
            <person name="Karpen G.H."/>
            <person name="Kataoka E."/>
            <person name="Keightley P.D."/>
            <person name="Kheradpour P."/>
            <person name="Kirkness E.F."/>
            <person name="Koerich L.B."/>
            <person name="Kristiansen K."/>
            <person name="Kudrna D."/>
            <person name="Kulathinal R.J."/>
            <person name="Kumar S."/>
            <person name="Kwok R."/>
            <person name="Lander E."/>
            <person name="Langley C.H."/>
            <person name="Lapoint R."/>
            <person name="Lazzaro B.P."/>
            <person name="Lee S.J."/>
            <person name="Levesque L."/>
            <person name="Li R."/>
            <person name="Lin C.F."/>
            <person name="Lin M.F."/>
            <person name="Lindblad-Toh K."/>
            <person name="Llopart A."/>
            <person name="Long M."/>
            <person name="Low L."/>
            <person name="Lozovsky E."/>
            <person name="Lu J."/>
            <person name="Luo M."/>
            <person name="Machado C.A."/>
            <person name="Makalowski W."/>
            <person name="Marzo M."/>
            <person name="Matsuda M."/>
            <person name="Matzkin L."/>
            <person name="McAllister B."/>
            <person name="McBride C.S."/>
            <person name="McKernan B."/>
            <person name="McKernan K."/>
            <person name="Mendez-Lago M."/>
            <person name="Minx P."/>
            <person name="Mollenhauer M.U."/>
            <person name="Montooth K."/>
            <person name="Mount S.M."/>
            <person name="Mu X."/>
            <person name="Myers E."/>
            <person name="Negre B."/>
            <person name="Newfeld S."/>
            <person name="Nielsen R."/>
            <person name="Noor M.A."/>
            <person name="O'Grady P."/>
            <person name="Pachter L."/>
            <person name="Papaceit M."/>
            <person name="Parisi M.J."/>
            <person name="Parisi M."/>
            <person name="Parts L."/>
            <person name="Pedersen J.S."/>
            <person name="Pesole G."/>
            <person name="Phillippy A.M."/>
            <person name="Ponting C.P."/>
            <person name="Pop M."/>
            <person name="Porcelli D."/>
            <person name="Powell J.R."/>
            <person name="Prohaska S."/>
            <person name="Pruitt K."/>
            <person name="Puig M."/>
            <person name="Quesneville H."/>
            <person name="Ram K.R."/>
            <person name="Rand D."/>
            <person name="Rasmussen M.D."/>
            <person name="Reed L.K."/>
            <person name="Reenan R."/>
            <person name="Reily A."/>
            <person name="Remington K.A."/>
            <person name="Rieger T.T."/>
            <person name="Ritchie M.G."/>
            <person name="Robin C."/>
            <person name="Rogers Y.H."/>
            <person name="Rohde C."/>
            <person name="Rozas J."/>
            <person name="Rubenfield M.J."/>
            <person name="Ruiz A."/>
            <person name="Russo S."/>
            <person name="Salzberg S.L."/>
            <person name="Sanchez-Gracia A."/>
            <person name="Saranga D.J."/>
            <person name="Sato H."/>
            <person name="Schaeffer S.W."/>
            <person name="Schatz M.C."/>
            <person name="Schlenke T."/>
            <person name="Schwartz R."/>
            <person name="Segarra C."/>
            <person name="Singh R.S."/>
            <person name="Sirot L."/>
            <person name="Sirota M."/>
            <person name="Sisneros N.B."/>
            <person name="Smith C.D."/>
            <person name="Smith T.F."/>
            <person name="Spieth J."/>
            <person name="Stage D.E."/>
            <person name="Stark A."/>
            <person name="Stephan W."/>
            <person name="Strausberg R.L."/>
            <person name="Strempel S."/>
            <person name="Sturgill D."/>
            <person name="Sutton G."/>
            <person name="Sutton G.G."/>
            <person name="Tao W."/>
            <person name="Teichmann S."/>
            <person name="Tobari Y.N."/>
            <person name="Tomimura Y."/>
            <person name="Tsolas J.M."/>
            <person name="Valente V.L."/>
            <person name="Venter E."/>
            <person name="Venter J.C."/>
            <person name="Vicario S."/>
            <person name="Vieira F.G."/>
            <person name="Vilella A.J."/>
            <person name="Villasante A."/>
            <person name="Walenz B."/>
            <person name="Wang J."/>
            <person name="Wasserman M."/>
            <person name="Watts T."/>
            <person name="Wilson D."/>
            <person name="Wilson R.K."/>
            <person name="Wing R.A."/>
            <person name="Wolfner M.F."/>
            <person name="Wong A."/>
            <person name="Wong G.K."/>
            <person name="Wu C.I."/>
            <person name="Wu G."/>
            <person name="Yamamoto D."/>
            <person name="Yang H.P."/>
            <person name="Yang S.P."/>
            <person name="Yorke J.A."/>
            <person name="Yoshida K."/>
            <person name="Zdobnov E."/>
            <person name="Zhang P."/>
            <person name="Zhang Y."/>
            <person name="Zimin A.V."/>
            <person name="Baldwin J."/>
            <person name="Abdouelleil A."/>
            <person name="Abdulkadir J."/>
            <person name="Abebe A."/>
            <person name="Abera B."/>
            <person name="Abreu J."/>
            <person name="Acer S.C."/>
            <person name="Aftuck L."/>
            <person name="Alexander A."/>
            <person name="An P."/>
            <person name="Anderson E."/>
            <person name="Anderson S."/>
            <person name="Arachi H."/>
            <person name="Azer M."/>
            <person name="Bachantsang P."/>
            <person name="Barry A."/>
            <person name="Bayul T."/>
            <person name="Berlin A."/>
            <person name="Bessette D."/>
            <person name="Bloom T."/>
            <person name="Blye J."/>
            <person name="Boguslavskiy L."/>
            <person name="Bonnet C."/>
            <person name="Boukhgalter B."/>
            <person name="Bourzgui I."/>
            <person name="Brown A."/>
            <person name="Cahill P."/>
            <person name="Channer S."/>
            <person name="Cheshatsang Y."/>
            <person name="Chuda L."/>
            <person name="Citroen M."/>
            <person name="Collymore A."/>
            <person name="Cooke P."/>
            <person name="Costello M."/>
            <person name="D'Aco K."/>
            <person name="Daza R."/>
            <person name="De Haan G."/>
            <person name="DeGray S."/>
            <person name="DeMaso C."/>
            <person name="Dhargay N."/>
            <person name="Dooley K."/>
            <person name="Dooley E."/>
            <person name="Doricent M."/>
            <person name="Dorje P."/>
            <person name="Dorjee K."/>
            <person name="Dupes A."/>
            <person name="Elong R."/>
            <person name="Falk J."/>
            <person name="Farina A."/>
            <person name="Faro S."/>
            <person name="Ferguson D."/>
            <person name="Fisher S."/>
            <person name="Foley C.D."/>
            <person name="Franke A."/>
            <person name="Friedrich D."/>
            <person name="Gadbois L."/>
            <person name="Gearin G."/>
            <person name="Gearin C.R."/>
            <person name="Giannoukos G."/>
            <person name="Goode T."/>
            <person name="Graham J."/>
            <person name="Grandbois E."/>
            <person name="Grewal S."/>
            <person name="Gyaltsen K."/>
            <person name="Hafez N."/>
            <person name="Hagos B."/>
            <person name="Hall J."/>
            <person name="Henson C."/>
            <person name="Hollinger A."/>
            <person name="Honan T."/>
            <person name="Huard M.D."/>
            <person name="Hughes L."/>
            <person name="Hurhula B."/>
            <person name="Husby M.E."/>
            <person name="Kamat A."/>
            <person name="Kanga B."/>
            <person name="Kashin S."/>
            <person name="Khazanovich D."/>
            <person name="Kisner P."/>
            <person name="Lance K."/>
            <person name="Lara M."/>
            <person name="Lee W."/>
            <person name="Lennon N."/>
            <person name="Letendre F."/>
            <person name="LeVine R."/>
            <person name="Lipovsky A."/>
            <person name="Liu X."/>
            <person name="Liu J."/>
            <person name="Liu S."/>
            <person name="Lokyitsang T."/>
            <person name="Lokyitsang Y."/>
            <person name="Lubonja R."/>
            <person name="Lui A."/>
            <person name="MacDonald P."/>
            <person name="Magnisalis V."/>
            <person name="Maru K."/>
            <person name="Matthews C."/>
            <person name="McCusker W."/>
            <person name="McDonough S."/>
            <person name="Mehta T."/>
            <person name="Meldrim J."/>
            <person name="Meneus L."/>
            <person name="Mihai O."/>
            <person name="Mihalev A."/>
            <person name="Mihova T."/>
            <person name="Mittelman R."/>
            <person name="Mlenga V."/>
            <person name="Montmayeur A."/>
            <person name="Mulrain L."/>
            <person name="Navidi A."/>
            <person name="Naylor J."/>
            <person name="Negash T."/>
            <person name="Nguyen T."/>
            <person name="Nguyen N."/>
            <person name="Nicol R."/>
            <person name="Norbu C."/>
            <person name="Norbu N."/>
            <person name="Novod N."/>
            <person name="O'Neill B."/>
            <person name="Osman S."/>
            <person name="Markiewicz E."/>
            <person name="Oyono O.L."/>
            <person name="Patti C."/>
            <person name="Phunkhang P."/>
            <person name="Pierre F."/>
            <person name="Priest M."/>
            <person name="Raghuraman S."/>
            <person name="Rege F."/>
            <person name="Reyes R."/>
            <person name="Rise C."/>
            <person name="Rogov P."/>
            <person name="Ross K."/>
            <person name="Ryan E."/>
            <person name="Settipalli S."/>
            <person name="Shea T."/>
            <person name="Sherpa N."/>
            <person name="Shi L."/>
            <person name="Shih D."/>
            <person name="Sparrow T."/>
            <person name="Spaulding J."/>
            <person name="Stalker J."/>
            <person name="Stange-Thomann N."/>
            <person name="Stavropoulos S."/>
            <person name="Stone C."/>
            <person name="Strader C."/>
            <person name="Tesfaye S."/>
            <person name="Thomson T."/>
            <person name="Thoulutsang Y."/>
            <person name="Thoulutsang D."/>
            <person name="Topham K."/>
            <person name="Topping I."/>
            <person name="Tsamla T."/>
            <person name="Vassiliev H."/>
            <person name="Vo A."/>
            <person name="Wangchuk T."/>
            <person name="Wangdi T."/>
            <person name="Weiand M."/>
            <person name="Wilkinson J."/>
            <person name="Wilson A."/>
            <person name="Yadav S."/>
            <person name="Young G."/>
            <person name="Yu Q."/>
            <person name="Zembek L."/>
            <person name="Zhong D."/>
            <person name="Zimmer A."/>
            <person name="Zwirko Z."/>
            <person name="Jaffe D.B."/>
            <person name="Alvarez P."/>
            <person name="Brockman W."/>
            <person name="Butler J."/>
            <person name="Chin C."/>
            <person name="Gnerre S."/>
            <person name="Grabherr M."/>
            <person name="Kleber M."/>
            <person name="Mauceli E."/>
            <person name="MacCallum I."/>
        </authorList>
    </citation>
    <scope>NUCLEOTIDE SEQUENCE [LARGE SCALE GENOMIC DNA]</scope>
    <source>
        <strain evidence="10">Tucson 15081-1352.22</strain>
    </source>
</reference>
<dbReference type="InterPro" id="IPR001305">
    <property type="entry name" value="HSP_DnaJ_Cys-rich_dom"/>
</dbReference>
<dbReference type="Pfam" id="PF00684">
    <property type="entry name" value="DnaJ_CXXCXGXG"/>
    <property type="match status" value="1"/>
</dbReference>
<dbReference type="SMR" id="B4KA93"/>
<evidence type="ECO:0000256" key="1">
    <source>
        <dbReference type="ARBA" id="ARBA00022723"/>
    </source>
</evidence>
<dbReference type="InterPro" id="IPR044713">
    <property type="entry name" value="DNJA1/2-like"/>
</dbReference>
<dbReference type="HAMAP" id="MF_01152">
    <property type="entry name" value="DnaJ"/>
    <property type="match status" value="1"/>
</dbReference>
<dbReference type="SUPFAM" id="SSF49493">
    <property type="entry name" value="HSP40/DnaJ peptide-binding domain"/>
    <property type="match status" value="2"/>
</dbReference>
<dbReference type="Gene3D" id="2.10.230.10">
    <property type="entry name" value="Heat shock protein DnaJ, cysteine-rich domain"/>
    <property type="match status" value="1"/>
</dbReference>
<dbReference type="CDD" id="cd06257">
    <property type="entry name" value="DnaJ"/>
    <property type="match status" value="1"/>
</dbReference>
<sequence>MVKETGYYDLLGVKPNATPDELKKAYRKLALKYHPDKNPNEGEKFKAISQAYEVLSDADKRQIYDEGGEAAIKKGGADSGDFRNPMDFFEKFFGTGFGGGGGGGRRRERRGKDVVHQMSVQLEELYNGATRKLQLQKNVICDKCEGRGGKKGSIEKCVQCRGNGVEVRVQQIAPGIVQHNEQVCRKCSGSGETIQEKDRCKNCNGRKTVRERKVLEVHIEKGMRDGQKIVFAGEGDHEPESQPGDIIILLDEKEHSTFVHANTDLMMKMPLQLVEALCGFQRVIKTLDDRDLLISTQPGEVIRHEMTKCIAEEGMPIFKNPLEKGTLIIQFEVIFPDMLNPSVIPTLKQCLPPAPDIDIPVDAEHAVLEDFDPKQRRQEHQRMAYDEDEGGYQYGPRVQQCTSS</sequence>
<dbReference type="SUPFAM" id="SSF46565">
    <property type="entry name" value="Chaperone J-domain"/>
    <property type="match status" value="1"/>
</dbReference>
<feature type="domain" description="J" evidence="7">
    <location>
        <begin position="6"/>
        <end position="68"/>
    </location>
</feature>
<dbReference type="InterPro" id="IPR018253">
    <property type="entry name" value="DnaJ_domain_CS"/>
</dbReference>
<evidence type="ECO:0000256" key="4">
    <source>
        <dbReference type="ARBA" id="ARBA00022833"/>
    </source>
</evidence>
<feature type="domain" description="CR-type" evidence="8">
    <location>
        <begin position="128"/>
        <end position="212"/>
    </location>
</feature>
<dbReference type="FunFam" id="2.60.260.20:FF:000003">
    <property type="entry name" value="DnaJ subfamily A member 2"/>
    <property type="match status" value="1"/>
</dbReference>
<dbReference type="FunFam" id="1.10.287.110:FF:000014">
    <property type="entry name" value="dnaJ homolog subfamily A member 1"/>
    <property type="match status" value="1"/>
</dbReference>
<dbReference type="InterPro" id="IPR012724">
    <property type="entry name" value="DnaJ"/>
</dbReference>
<dbReference type="InterPro" id="IPR001623">
    <property type="entry name" value="DnaJ_domain"/>
</dbReference>
<keyword evidence="2" id="KW-0677">Repeat</keyword>
<dbReference type="PROSITE" id="PS51188">
    <property type="entry name" value="ZF_CR"/>
    <property type="match status" value="1"/>
</dbReference>
<dbReference type="PANTHER" id="PTHR43888">
    <property type="entry name" value="DNAJ-LIKE-2, ISOFORM A-RELATED"/>
    <property type="match status" value="1"/>
</dbReference>
<evidence type="ECO:0000259" key="7">
    <source>
        <dbReference type="PROSITE" id="PS50076"/>
    </source>
</evidence>
<dbReference type="InterPro" id="IPR036869">
    <property type="entry name" value="J_dom_sf"/>
</dbReference>
<evidence type="ECO:0000259" key="8">
    <source>
        <dbReference type="PROSITE" id="PS51188"/>
    </source>
</evidence>
<evidence type="ECO:0000256" key="6">
    <source>
        <dbReference type="SAM" id="MobiDB-lite"/>
    </source>
</evidence>
<dbReference type="Proteomes" id="UP000009192">
    <property type="component" value="Unassembled WGS sequence"/>
</dbReference>
<dbReference type="PhylomeDB" id="B4KA93"/>
<dbReference type="InterPro" id="IPR036410">
    <property type="entry name" value="HSP_DnaJ_Cys-rich_dom_sf"/>
</dbReference>
<dbReference type="Pfam" id="PF01556">
    <property type="entry name" value="DnaJ_C"/>
    <property type="match status" value="1"/>
</dbReference>
<feature type="compositionally biased region" description="Basic and acidic residues" evidence="6">
    <location>
        <begin position="374"/>
        <end position="385"/>
    </location>
</feature>
<dbReference type="SUPFAM" id="SSF57938">
    <property type="entry name" value="DnaJ/Hsp40 cysteine-rich domain"/>
    <property type="match status" value="1"/>
</dbReference>
<dbReference type="Gene3D" id="1.10.287.110">
    <property type="entry name" value="DnaJ domain"/>
    <property type="match status" value="1"/>
</dbReference>
<dbReference type="FunCoup" id="B4KA93">
    <property type="interactions" value="1657"/>
</dbReference>
<dbReference type="eggNOG" id="KOG0712">
    <property type="taxonomic scope" value="Eukaryota"/>
</dbReference>
<dbReference type="Pfam" id="PF00226">
    <property type="entry name" value="DnaJ"/>
    <property type="match status" value="1"/>
</dbReference>
<evidence type="ECO:0000313" key="10">
    <source>
        <dbReference type="Proteomes" id="UP000009192"/>
    </source>
</evidence>
<feature type="region of interest" description="Disordered" evidence="6">
    <location>
        <begin position="374"/>
        <end position="404"/>
    </location>
</feature>
<dbReference type="Gene3D" id="2.60.260.20">
    <property type="entry name" value="Urease metallochaperone UreE, N-terminal domain"/>
    <property type="match status" value="2"/>
</dbReference>
<dbReference type="PROSITE" id="PS50076">
    <property type="entry name" value="DNAJ_2"/>
    <property type="match status" value="1"/>
</dbReference>
<accession>B4KA93</accession>
<dbReference type="InterPro" id="IPR008971">
    <property type="entry name" value="HSP40/DnaJ_pept-bd"/>
</dbReference>
<dbReference type="InParanoid" id="B4KA93"/>
<dbReference type="CDD" id="cd10747">
    <property type="entry name" value="DnaJ_C"/>
    <property type="match status" value="1"/>
</dbReference>
<keyword evidence="10" id="KW-1185">Reference proteome</keyword>
<organism evidence="9 10">
    <name type="scientific">Drosophila mojavensis</name>
    <name type="common">Fruit fly</name>
    <dbReference type="NCBI Taxonomy" id="7230"/>
    <lineage>
        <taxon>Eukaryota</taxon>
        <taxon>Metazoa</taxon>
        <taxon>Ecdysozoa</taxon>
        <taxon>Arthropoda</taxon>
        <taxon>Hexapoda</taxon>
        <taxon>Insecta</taxon>
        <taxon>Pterygota</taxon>
        <taxon>Neoptera</taxon>
        <taxon>Endopterygota</taxon>
        <taxon>Diptera</taxon>
        <taxon>Brachycera</taxon>
        <taxon>Muscomorpha</taxon>
        <taxon>Ephydroidea</taxon>
        <taxon>Drosophilidae</taxon>
        <taxon>Drosophila</taxon>
    </lineage>
</organism>
<dbReference type="PRINTS" id="PR00625">
    <property type="entry name" value="JDOMAIN"/>
</dbReference>
<dbReference type="GO" id="GO:0030544">
    <property type="term" value="F:Hsp70 protein binding"/>
    <property type="evidence" value="ECO:0007669"/>
    <property type="project" value="InterPro"/>
</dbReference>
<dbReference type="OMA" id="SILNEGM"/>
<dbReference type="AlphaFoldDB" id="B4KA93"/>
<gene>
    <name evidence="9" type="primary">Dmoj\GI24337</name>
    <name evidence="9" type="ORF">Dmoj_GI24337</name>
</gene>
<keyword evidence="4 5" id="KW-0862">Zinc</keyword>
<dbReference type="HOGENOM" id="CLU_017633_10_0_1"/>
<dbReference type="OrthoDB" id="550424at2759"/>
<evidence type="ECO:0000256" key="2">
    <source>
        <dbReference type="ARBA" id="ARBA00022737"/>
    </source>
</evidence>
<dbReference type="GO" id="GO:0009408">
    <property type="term" value="P:response to heat"/>
    <property type="evidence" value="ECO:0007669"/>
    <property type="project" value="InterPro"/>
</dbReference>
<dbReference type="FunFam" id="2.10.230.10:FF:000001">
    <property type="entry name" value="DnaJ subfamily A member 2"/>
    <property type="match status" value="1"/>
</dbReference>
<dbReference type="GO" id="GO:0006457">
    <property type="term" value="P:protein folding"/>
    <property type="evidence" value="ECO:0007669"/>
    <property type="project" value="InterPro"/>
</dbReference>
<dbReference type="CDD" id="cd10719">
    <property type="entry name" value="DnaJ_zf"/>
    <property type="match status" value="1"/>
</dbReference>
<dbReference type="GO" id="GO:0008270">
    <property type="term" value="F:zinc ion binding"/>
    <property type="evidence" value="ECO:0007669"/>
    <property type="project" value="UniProtKB-KW"/>
</dbReference>
<dbReference type="KEGG" id="dmo:Dmoj_GI24337"/>
<dbReference type="GO" id="GO:0051082">
    <property type="term" value="F:unfolded protein binding"/>
    <property type="evidence" value="ECO:0007669"/>
    <property type="project" value="InterPro"/>
</dbReference>
<proteinExistence type="inferred from homology"/>
<protein>
    <submittedName>
        <fullName evidence="9">Uncharacterized protein</fullName>
    </submittedName>
</protein>
<evidence type="ECO:0000256" key="3">
    <source>
        <dbReference type="ARBA" id="ARBA00022771"/>
    </source>
</evidence>
<feature type="zinc finger region" description="CR-type" evidence="5">
    <location>
        <begin position="128"/>
        <end position="212"/>
    </location>
</feature>
<dbReference type="SMART" id="SM00271">
    <property type="entry name" value="DnaJ"/>
    <property type="match status" value="1"/>
</dbReference>
<dbReference type="GO" id="GO:0005524">
    <property type="term" value="F:ATP binding"/>
    <property type="evidence" value="ECO:0007669"/>
    <property type="project" value="InterPro"/>
</dbReference>
<evidence type="ECO:0000256" key="5">
    <source>
        <dbReference type="PROSITE-ProRule" id="PRU00546"/>
    </source>
</evidence>
<evidence type="ECO:0000313" key="9">
    <source>
        <dbReference type="EMBL" id="EDW14580.1"/>
    </source>
</evidence>
<dbReference type="EMBL" id="CH933806">
    <property type="protein sequence ID" value="EDW14580.1"/>
    <property type="molecule type" value="Genomic_DNA"/>
</dbReference>
<keyword evidence="3 5" id="KW-0863">Zinc-finger</keyword>
<dbReference type="PROSITE" id="PS00636">
    <property type="entry name" value="DNAJ_1"/>
    <property type="match status" value="1"/>
</dbReference>
<keyword evidence="1 5" id="KW-0479">Metal-binding</keyword>